<dbReference type="PANTHER" id="PTHR11412">
    <property type="entry name" value="MACROGLOBULIN / COMPLEMENT"/>
    <property type="match status" value="1"/>
</dbReference>
<reference evidence="3" key="1">
    <citation type="submission" date="2020-05" db="UniProtKB">
        <authorList>
            <consortium name="EnsemblMetazoa"/>
        </authorList>
    </citation>
    <scope>IDENTIFICATION</scope>
    <source>
        <strain evidence="3">Aabys</strain>
    </source>
</reference>
<accession>A0A1I8MZF0</accession>
<proteinExistence type="predicted"/>
<dbReference type="PANTHER" id="PTHR11412:SF136">
    <property type="entry name" value="CD109 ANTIGEN"/>
    <property type="match status" value="1"/>
</dbReference>
<evidence type="ECO:0000313" key="3">
    <source>
        <dbReference type="EnsemblMetazoa" id="MDOA009965-PA"/>
    </source>
</evidence>
<dbReference type="InterPro" id="IPR050473">
    <property type="entry name" value="A2M/Complement_sys"/>
</dbReference>
<dbReference type="AlphaFoldDB" id="A0A1I8MZF0"/>
<organism evidence="3">
    <name type="scientific">Musca domestica</name>
    <name type="common">House fly</name>
    <dbReference type="NCBI Taxonomy" id="7370"/>
    <lineage>
        <taxon>Eukaryota</taxon>
        <taxon>Metazoa</taxon>
        <taxon>Ecdysozoa</taxon>
        <taxon>Arthropoda</taxon>
        <taxon>Hexapoda</taxon>
        <taxon>Insecta</taxon>
        <taxon>Pterygota</taxon>
        <taxon>Neoptera</taxon>
        <taxon>Endopterygota</taxon>
        <taxon>Diptera</taxon>
        <taxon>Brachycera</taxon>
        <taxon>Muscomorpha</taxon>
        <taxon>Muscoidea</taxon>
        <taxon>Muscidae</taxon>
        <taxon>Musca</taxon>
    </lineage>
</organism>
<dbReference type="EnsemblMetazoa" id="MDOA009965-RA">
    <property type="protein sequence ID" value="MDOA009965-PA"/>
    <property type="gene ID" value="MDOA009965"/>
</dbReference>
<dbReference type="Gene3D" id="2.60.40.1930">
    <property type="match status" value="1"/>
</dbReference>
<name>A0A1I8MZF0_MUSDO</name>
<keyword evidence="2" id="KW-0882">Thioester bond</keyword>
<evidence type="ECO:0000256" key="1">
    <source>
        <dbReference type="ARBA" id="ARBA00022729"/>
    </source>
</evidence>
<dbReference type="Gene3D" id="2.60.40.2950">
    <property type="match status" value="1"/>
</dbReference>
<dbReference type="eggNOG" id="KOG1366">
    <property type="taxonomic scope" value="Eukaryota"/>
</dbReference>
<evidence type="ECO:0008006" key="4">
    <source>
        <dbReference type="Google" id="ProtNLM"/>
    </source>
</evidence>
<dbReference type="VEuPathDB" id="VectorBase:MDOA009965"/>
<protein>
    <recommendedName>
        <fullName evidence="4">Macroglobulin domain-containing protein</fullName>
    </recommendedName>
</protein>
<evidence type="ECO:0000256" key="2">
    <source>
        <dbReference type="ARBA" id="ARBA00022966"/>
    </source>
</evidence>
<sequence>MRQIVAALVFVLSYFMLVAGIGESYYSIVAPGVIKSNRKYTVIVSLHEAVEPAKFNIRIEGPQYHMSSDAYLQPHESQSIVFVPQKLVQGSHKLVVEGVSGLVFRNESFIIALHYVGPKIYIQTDKAVYKPGDEVQFRVLILDEHTRPLTIAEPIRVEVM</sequence>
<dbReference type="STRING" id="7370.A0A1I8MZF0"/>
<keyword evidence="1" id="KW-0732">Signal</keyword>